<dbReference type="OrthoDB" id="9807240at2"/>
<protein>
    <recommendedName>
        <fullName evidence="4 14">Phosphoribosylamine--glycine ligase</fullName>
        <ecNumber evidence="4 14">6.3.4.13</ecNumber>
    </recommendedName>
    <alternativeName>
        <fullName evidence="14">GARS</fullName>
    </alternativeName>
    <alternativeName>
        <fullName evidence="12 14">Glycinamide ribonucleotide synthetase</fullName>
    </alternativeName>
    <alternativeName>
        <fullName evidence="13 14">Phosphoribosylglycinamide synthetase</fullName>
    </alternativeName>
</protein>
<keyword evidence="7 15" id="KW-0547">Nucleotide-binding</keyword>
<dbReference type="HAMAP" id="MF_00138">
    <property type="entry name" value="GARS"/>
    <property type="match status" value="1"/>
</dbReference>
<dbReference type="SUPFAM" id="SSF56059">
    <property type="entry name" value="Glutathione synthetase ATP-binding domain-like"/>
    <property type="match status" value="1"/>
</dbReference>
<keyword evidence="8 14" id="KW-0658">Purine biosynthesis</keyword>
<dbReference type="PANTHER" id="PTHR43472">
    <property type="entry name" value="PHOSPHORIBOSYLAMINE--GLYCINE LIGASE"/>
    <property type="match status" value="1"/>
</dbReference>
<comment type="cofactor">
    <cofactor evidence="2">
        <name>Mg(2+)</name>
        <dbReference type="ChEBI" id="CHEBI:18420"/>
    </cofactor>
</comment>
<dbReference type="InterPro" id="IPR011761">
    <property type="entry name" value="ATP-grasp"/>
</dbReference>
<evidence type="ECO:0000256" key="3">
    <source>
        <dbReference type="ARBA" id="ARBA00005174"/>
    </source>
</evidence>
<dbReference type="GO" id="GO:0009113">
    <property type="term" value="P:purine nucleobase biosynthetic process"/>
    <property type="evidence" value="ECO:0007669"/>
    <property type="project" value="InterPro"/>
</dbReference>
<proteinExistence type="inferred from homology"/>
<evidence type="ECO:0000256" key="13">
    <source>
        <dbReference type="ARBA" id="ARBA00042864"/>
    </source>
</evidence>
<dbReference type="Gene3D" id="3.90.600.10">
    <property type="entry name" value="Phosphoribosylglycinamide synthetase, C-terminal domain"/>
    <property type="match status" value="1"/>
</dbReference>
<comment type="caution">
    <text evidence="17">The sequence shown here is derived from an EMBL/GenBank/DDBJ whole genome shotgun (WGS) entry which is preliminary data.</text>
</comment>
<evidence type="ECO:0000256" key="11">
    <source>
        <dbReference type="ARBA" id="ARBA00038345"/>
    </source>
</evidence>
<dbReference type="Gene3D" id="3.30.1490.20">
    <property type="entry name" value="ATP-grasp fold, A domain"/>
    <property type="match status" value="1"/>
</dbReference>
<dbReference type="InterPro" id="IPR000115">
    <property type="entry name" value="PRibGlycinamide_synth"/>
</dbReference>
<dbReference type="EC" id="6.3.4.13" evidence="4 14"/>
<dbReference type="InterPro" id="IPR011054">
    <property type="entry name" value="Rudment_hybrid_motif"/>
</dbReference>
<comment type="catalytic activity">
    <reaction evidence="14">
        <text>5-phospho-beta-D-ribosylamine + glycine + ATP = N(1)-(5-phospho-beta-D-ribosyl)glycinamide + ADP + phosphate + H(+)</text>
        <dbReference type="Rhea" id="RHEA:17453"/>
        <dbReference type="ChEBI" id="CHEBI:15378"/>
        <dbReference type="ChEBI" id="CHEBI:30616"/>
        <dbReference type="ChEBI" id="CHEBI:43474"/>
        <dbReference type="ChEBI" id="CHEBI:57305"/>
        <dbReference type="ChEBI" id="CHEBI:58681"/>
        <dbReference type="ChEBI" id="CHEBI:143788"/>
        <dbReference type="ChEBI" id="CHEBI:456216"/>
        <dbReference type="EC" id="6.3.4.13"/>
    </reaction>
</comment>
<dbReference type="Proteomes" id="UP000234789">
    <property type="component" value="Unassembled WGS sequence"/>
</dbReference>
<reference evidence="17 18" key="1">
    <citation type="submission" date="2017-05" db="EMBL/GenBank/DDBJ databases">
        <title>Functional genome analysis of Paenibacillus pasadenensis strain R16: insights on endophytic life style and antifungal activity.</title>
        <authorList>
            <person name="Passera A."/>
            <person name="Marcolungo L."/>
            <person name="Casati P."/>
            <person name="Brasca M."/>
            <person name="Quaglino F."/>
            <person name="Delledonne M."/>
        </authorList>
    </citation>
    <scope>NUCLEOTIDE SEQUENCE [LARGE SCALE GENOMIC DNA]</scope>
    <source>
        <strain evidence="17 18">R16</strain>
    </source>
</reference>
<evidence type="ECO:0000256" key="6">
    <source>
        <dbReference type="ARBA" id="ARBA00022723"/>
    </source>
</evidence>
<dbReference type="InterPro" id="IPR037123">
    <property type="entry name" value="PRibGlycinamide_synth_C_sf"/>
</dbReference>
<sequence>MRILVIGGGGREHAIVWSLAKSPKVSELLCAPGNAGIAELAECVPIAVDRFDDLVQLAREREIDLVFVGPDDPLAAGIVDAFQDAGIPAFGPDRKAAEIEGSKIFMKDLLRKYDIPTARYESFTDFEAALAYLRTQQAPIVVKADGLAAGKGVTVAATLEEAEEALRGMMLGGVFGASGSQVVIEEFMTGEEMSILAFVDGETVRAMVPAQDHKPIFDGDKGPNTGGMGTYSPLPHLSEALVNDAIATIIEPTARAMVAEGRPFRGVLFAGLMLTPDGVKTVEFNARMGDPETQVVLPRLETDLLDIVLAAMDGRLADIEIKWKDEAAVCVIAASEGYPGSYPKGRPISGLEAAKEAGALVFHAGTAEKDGQIVTSGGRVLGIVGLGRDIAEARERAYEAADRISFEGMQRRSDIAMKALKAAGQA</sequence>
<dbReference type="InterPro" id="IPR016185">
    <property type="entry name" value="PreATP-grasp_dom_sf"/>
</dbReference>
<evidence type="ECO:0000256" key="2">
    <source>
        <dbReference type="ARBA" id="ARBA00001946"/>
    </source>
</evidence>
<accession>A0A2N5NBH4</accession>
<evidence type="ECO:0000313" key="17">
    <source>
        <dbReference type="EMBL" id="PLT47675.1"/>
    </source>
</evidence>
<comment type="cofactor">
    <cofactor evidence="1">
        <name>Mn(2+)</name>
        <dbReference type="ChEBI" id="CHEBI:29035"/>
    </cofactor>
</comment>
<name>A0A2N5NBH4_9BACL</name>
<dbReference type="GO" id="GO:0006189">
    <property type="term" value="P:'de novo' IMP biosynthetic process"/>
    <property type="evidence" value="ECO:0007669"/>
    <property type="project" value="UniProtKB-UniRule"/>
</dbReference>
<evidence type="ECO:0000313" key="18">
    <source>
        <dbReference type="Proteomes" id="UP000234789"/>
    </source>
</evidence>
<dbReference type="InterPro" id="IPR013815">
    <property type="entry name" value="ATP_grasp_subdomain_1"/>
</dbReference>
<dbReference type="Gene3D" id="3.30.470.20">
    <property type="entry name" value="ATP-grasp fold, B domain"/>
    <property type="match status" value="1"/>
</dbReference>
<dbReference type="Pfam" id="PF02843">
    <property type="entry name" value="GARS_C"/>
    <property type="match status" value="1"/>
</dbReference>
<dbReference type="RefSeq" id="WP_028598687.1">
    <property type="nucleotide sequence ID" value="NZ_BIMM01000096.1"/>
</dbReference>
<dbReference type="SMART" id="SM01209">
    <property type="entry name" value="GARS_A"/>
    <property type="match status" value="1"/>
</dbReference>
<dbReference type="InterPro" id="IPR020562">
    <property type="entry name" value="PRibGlycinamide_synth_N"/>
</dbReference>
<comment type="pathway">
    <text evidence="3 14">Purine metabolism; IMP biosynthesis via de novo pathway; N(1)-(5-phospho-D-ribosyl)glycinamide from 5-phospho-alpha-D-ribose 1-diphosphate: step 2/2.</text>
</comment>
<dbReference type="PROSITE" id="PS50975">
    <property type="entry name" value="ATP_GRASP"/>
    <property type="match status" value="1"/>
</dbReference>
<dbReference type="SMART" id="SM01210">
    <property type="entry name" value="GARS_C"/>
    <property type="match status" value="1"/>
</dbReference>
<keyword evidence="9 15" id="KW-0067">ATP-binding</keyword>
<dbReference type="Pfam" id="PF01071">
    <property type="entry name" value="GARS_A"/>
    <property type="match status" value="1"/>
</dbReference>
<dbReference type="FunFam" id="3.30.470.20:FF:000018">
    <property type="entry name" value="Trifunctional purine biosynthetic protein adenosine-3"/>
    <property type="match status" value="1"/>
</dbReference>
<evidence type="ECO:0000256" key="12">
    <source>
        <dbReference type="ARBA" id="ARBA00042242"/>
    </source>
</evidence>
<evidence type="ECO:0000256" key="15">
    <source>
        <dbReference type="PROSITE-ProRule" id="PRU00409"/>
    </source>
</evidence>
<dbReference type="Pfam" id="PF02844">
    <property type="entry name" value="GARS_N"/>
    <property type="match status" value="1"/>
</dbReference>
<keyword evidence="10" id="KW-0464">Manganese</keyword>
<dbReference type="AlphaFoldDB" id="A0A2N5NBH4"/>
<dbReference type="PANTHER" id="PTHR43472:SF1">
    <property type="entry name" value="PHOSPHORIBOSYLAMINE--GLYCINE LIGASE, CHLOROPLASTIC"/>
    <property type="match status" value="1"/>
</dbReference>
<dbReference type="Gene3D" id="3.40.50.20">
    <property type="match status" value="1"/>
</dbReference>
<evidence type="ECO:0000256" key="4">
    <source>
        <dbReference type="ARBA" id="ARBA00013255"/>
    </source>
</evidence>
<dbReference type="FunFam" id="3.30.1490.20:FF:000006">
    <property type="entry name" value="phosphoribosylamine--glycine ligase, chloroplastic-like"/>
    <property type="match status" value="1"/>
</dbReference>
<evidence type="ECO:0000256" key="9">
    <source>
        <dbReference type="ARBA" id="ARBA00022840"/>
    </source>
</evidence>
<organism evidence="17 18">
    <name type="scientific">Paenibacillus pasadenensis</name>
    <dbReference type="NCBI Taxonomy" id="217090"/>
    <lineage>
        <taxon>Bacteria</taxon>
        <taxon>Bacillati</taxon>
        <taxon>Bacillota</taxon>
        <taxon>Bacilli</taxon>
        <taxon>Bacillales</taxon>
        <taxon>Paenibacillaceae</taxon>
        <taxon>Paenibacillus</taxon>
    </lineage>
</organism>
<gene>
    <name evidence="14" type="primary">purD</name>
    <name evidence="17" type="ORF">B8V81_1899</name>
</gene>
<evidence type="ECO:0000256" key="8">
    <source>
        <dbReference type="ARBA" id="ARBA00022755"/>
    </source>
</evidence>
<dbReference type="GO" id="GO:0005524">
    <property type="term" value="F:ATP binding"/>
    <property type="evidence" value="ECO:0007669"/>
    <property type="project" value="UniProtKB-UniRule"/>
</dbReference>
<dbReference type="FunFam" id="3.90.600.10:FF:000001">
    <property type="entry name" value="Trifunctional purine biosynthetic protein adenosine-3"/>
    <property type="match status" value="1"/>
</dbReference>
<dbReference type="InterPro" id="IPR020561">
    <property type="entry name" value="PRibGlycinamid_synth_ATP-grasp"/>
</dbReference>
<evidence type="ECO:0000256" key="7">
    <source>
        <dbReference type="ARBA" id="ARBA00022741"/>
    </source>
</evidence>
<dbReference type="EMBL" id="NFEZ01000003">
    <property type="protein sequence ID" value="PLT47675.1"/>
    <property type="molecule type" value="Genomic_DNA"/>
</dbReference>
<dbReference type="NCBIfam" id="TIGR00877">
    <property type="entry name" value="purD"/>
    <property type="match status" value="1"/>
</dbReference>
<evidence type="ECO:0000256" key="5">
    <source>
        <dbReference type="ARBA" id="ARBA00022598"/>
    </source>
</evidence>
<keyword evidence="18" id="KW-1185">Reference proteome</keyword>
<evidence type="ECO:0000256" key="10">
    <source>
        <dbReference type="ARBA" id="ARBA00023211"/>
    </source>
</evidence>
<dbReference type="SUPFAM" id="SSF51246">
    <property type="entry name" value="Rudiment single hybrid motif"/>
    <property type="match status" value="1"/>
</dbReference>
<comment type="similarity">
    <text evidence="11 14">Belongs to the GARS family.</text>
</comment>
<keyword evidence="6" id="KW-0479">Metal-binding</keyword>
<evidence type="ECO:0000259" key="16">
    <source>
        <dbReference type="PROSITE" id="PS50975"/>
    </source>
</evidence>
<dbReference type="GO" id="GO:0046872">
    <property type="term" value="F:metal ion binding"/>
    <property type="evidence" value="ECO:0007669"/>
    <property type="project" value="UniProtKB-KW"/>
</dbReference>
<dbReference type="SUPFAM" id="SSF52440">
    <property type="entry name" value="PreATP-grasp domain"/>
    <property type="match status" value="1"/>
</dbReference>
<dbReference type="InterPro" id="IPR020560">
    <property type="entry name" value="PRibGlycinamide_synth_C-dom"/>
</dbReference>
<dbReference type="UniPathway" id="UPA00074">
    <property type="reaction ID" value="UER00125"/>
</dbReference>
<evidence type="ECO:0000256" key="14">
    <source>
        <dbReference type="HAMAP-Rule" id="MF_00138"/>
    </source>
</evidence>
<feature type="domain" description="ATP-grasp" evidence="16">
    <location>
        <begin position="107"/>
        <end position="313"/>
    </location>
</feature>
<dbReference type="GO" id="GO:0004637">
    <property type="term" value="F:phosphoribosylamine-glycine ligase activity"/>
    <property type="evidence" value="ECO:0007669"/>
    <property type="project" value="UniProtKB-UniRule"/>
</dbReference>
<evidence type="ECO:0000256" key="1">
    <source>
        <dbReference type="ARBA" id="ARBA00001936"/>
    </source>
</evidence>
<keyword evidence="5 14" id="KW-0436">Ligase</keyword>